<protein>
    <submittedName>
        <fullName evidence="1">Uncharacterized protein</fullName>
    </submittedName>
</protein>
<reference evidence="1 2" key="2">
    <citation type="journal article" date="2022" name="Mol. Ecol. Resour.">
        <title>The genomes of chicory, endive, great burdock and yacon provide insights into Asteraceae paleo-polyploidization history and plant inulin production.</title>
        <authorList>
            <person name="Fan W."/>
            <person name="Wang S."/>
            <person name="Wang H."/>
            <person name="Wang A."/>
            <person name="Jiang F."/>
            <person name="Liu H."/>
            <person name="Zhao H."/>
            <person name="Xu D."/>
            <person name="Zhang Y."/>
        </authorList>
    </citation>
    <scope>NUCLEOTIDE SEQUENCE [LARGE SCALE GENOMIC DNA]</scope>
    <source>
        <strain evidence="2">cv. Punajuju</strain>
        <tissue evidence="1">Leaves</tissue>
    </source>
</reference>
<reference evidence="2" key="1">
    <citation type="journal article" date="2022" name="Mol. Ecol. Resour.">
        <title>The genomes of chicory, endive, great burdock and yacon provide insights into Asteraceae palaeo-polyploidization history and plant inulin production.</title>
        <authorList>
            <person name="Fan W."/>
            <person name="Wang S."/>
            <person name="Wang H."/>
            <person name="Wang A."/>
            <person name="Jiang F."/>
            <person name="Liu H."/>
            <person name="Zhao H."/>
            <person name="Xu D."/>
            <person name="Zhang Y."/>
        </authorList>
    </citation>
    <scope>NUCLEOTIDE SEQUENCE [LARGE SCALE GENOMIC DNA]</scope>
    <source>
        <strain evidence="2">cv. Punajuju</strain>
    </source>
</reference>
<comment type="caution">
    <text evidence="1">The sequence shown here is derived from an EMBL/GenBank/DDBJ whole genome shotgun (WGS) entry which is preliminary data.</text>
</comment>
<evidence type="ECO:0000313" key="1">
    <source>
        <dbReference type="EMBL" id="KAI3791310.1"/>
    </source>
</evidence>
<name>A0ACB9H6F7_CICIN</name>
<accession>A0ACB9H6F7</accession>
<keyword evidence="2" id="KW-1185">Reference proteome</keyword>
<dbReference type="EMBL" id="CM042009">
    <property type="protein sequence ID" value="KAI3791310.1"/>
    <property type="molecule type" value="Genomic_DNA"/>
</dbReference>
<evidence type="ECO:0000313" key="2">
    <source>
        <dbReference type="Proteomes" id="UP001055811"/>
    </source>
</evidence>
<organism evidence="1 2">
    <name type="scientific">Cichorium intybus</name>
    <name type="common">Chicory</name>
    <dbReference type="NCBI Taxonomy" id="13427"/>
    <lineage>
        <taxon>Eukaryota</taxon>
        <taxon>Viridiplantae</taxon>
        <taxon>Streptophyta</taxon>
        <taxon>Embryophyta</taxon>
        <taxon>Tracheophyta</taxon>
        <taxon>Spermatophyta</taxon>
        <taxon>Magnoliopsida</taxon>
        <taxon>eudicotyledons</taxon>
        <taxon>Gunneridae</taxon>
        <taxon>Pentapetalae</taxon>
        <taxon>asterids</taxon>
        <taxon>campanulids</taxon>
        <taxon>Asterales</taxon>
        <taxon>Asteraceae</taxon>
        <taxon>Cichorioideae</taxon>
        <taxon>Cichorieae</taxon>
        <taxon>Cichoriinae</taxon>
        <taxon>Cichorium</taxon>
    </lineage>
</organism>
<dbReference type="Proteomes" id="UP001055811">
    <property type="component" value="Linkage Group LG01"/>
</dbReference>
<sequence length="87" mass="9824">MPSISDFSRPSTCDFIVCSGLQFLICLRHKKKKTKADLTPSASQENIKDSAKRHVDYHDKLRGLQTLDTTLKRLQGSESFPGYALRP</sequence>
<gene>
    <name evidence="1" type="ORF">L2E82_05052</name>
</gene>
<proteinExistence type="predicted"/>